<reference evidence="2" key="1">
    <citation type="submission" date="2014-11" db="EMBL/GenBank/DDBJ databases">
        <authorList>
            <person name="Amaro Gonzalez C."/>
        </authorList>
    </citation>
    <scope>NUCLEOTIDE SEQUENCE</scope>
</reference>
<organism evidence="2">
    <name type="scientific">Anguilla anguilla</name>
    <name type="common">European freshwater eel</name>
    <name type="synonym">Muraena anguilla</name>
    <dbReference type="NCBI Taxonomy" id="7936"/>
    <lineage>
        <taxon>Eukaryota</taxon>
        <taxon>Metazoa</taxon>
        <taxon>Chordata</taxon>
        <taxon>Craniata</taxon>
        <taxon>Vertebrata</taxon>
        <taxon>Euteleostomi</taxon>
        <taxon>Actinopterygii</taxon>
        <taxon>Neopterygii</taxon>
        <taxon>Teleostei</taxon>
        <taxon>Anguilliformes</taxon>
        <taxon>Anguillidae</taxon>
        <taxon>Anguilla</taxon>
    </lineage>
</organism>
<reference evidence="2" key="2">
    <citation type="journal article" date="2015" name="Fish Shellfish Immunol.">
        <title>Early steps in the European eel (Anguilla anguilla)-Vibrio vulnificus interaction in the gills: Role of the RtxA13 toxin.</title>
        <authorList>
            <person name="Callol A."/>
            <person name="Pajuelo D."/>
            <person name="Ebbesson L."/>
            <person name="Teles M."/>
            <person name="MacKenzie S."/>
            <person name="Amaro C."/>
        </authorList>
    </citation>
    <scope>NUCLEOTIDE SEQUENCE</scope>
</reference>
<evidence type="ECO:0000313" key="2">
    <source>
        <dbReference type="EMBL" id="JAH98004.1"/>
    </source>
</evidence>
<protein>
    <submittedName>
        <fullName evidence="2">Uncharacterized protein</fullName>
    </submittedName>
</protein>
<keyword evidence="1" id="KW-0812">Transmembrane</keyword>
<dbReference type="AlphaFoldDB" id="A0A0E9X5X1"/>
<dbReference type="EMBL" id="GBXM01010573">
    <property type="protein sequence ID" value="JAH98004.1"/>
    <property type="molecule type" value="Transcribed_RNA"/>
</dbReference>
<keyword evidence="1" id="KW-1133">Transmembrane helix</keyword>
<keyword evidence="1" id="KW-0472">Membrane</keyword>
<accession>A0A0E9X5X1</accession>
<evidence type="ECO:0000256" key="1">
    <source>
        <dbReference type="SAM" id="Phobius"/>
    </source>
</evidence>
<sequence length="102" mass="11553">MAAYLPQPSATVFAESMVLRHMQSTVLIESHQCHCFTDSWVILQKADQPINCVTPSPPTHTLSHTNFGLCHTLVSMKLLSVAFYVLPVCLFFILLFYFLLHI</sequence>
<name>A0A0E9X5X1_ANGAN</name>
<proteinExistence type="predicted"/>
<feature type="transmembrane region" description="Helical" evidence="1">
    <location>
        <begin position="81"/>
        <end position="100"/>
    </location>
</feature>